<dbReference type="EMBL" id="JABBWE010000024">
    <property type="protein sequence ID" value="KAG1794801.1"/>
    <property type="molecule type" value="Genomic_DNA"/>
</dbReference>
<dbReference type="PANTHER" id="PTHR33096:SF1">
    <property type="entry name" value="CXC1-LIKE CYSTEINE CLUSTER ASSOCIATED WITH KDZ TRANSPOSASES DOMAIN-CONTAINING PROTEIN"/>
    <property type="match status" value="1"/>
</dbReference>
<evidence type="ECO:0000313" key="2">
    <source>
        <dbReference type="EMBL" id="KAG1794801.1"/>
    </source>
</evidence>
<dbReference type="GeneID" id="64591578"/>
<dbReference type="RefSeq" id="XP_041160840.1">
    <property type="nucleotide sequence ID" value="XM_041297814.1"/>
</dbReference>
<sequence length="929" mass="106621">MQNNFIAEYLAYRDLYLDIILESEQFIRAGPCETCQSAEAIFSCSTCTGDHSWCRPCMIKLHQSLPFHKIQLWIGKCFEDVTLADQGFIWYLGHGGESCPWYEASQLCDQEVDALPHDTTLVTIVHSSGVFTHNIAWCHCQGSDSEQHLQLLRAGLFPASSTRPKTAFTFEVLDHFLIDALECKTSARSFFEKLTRLTNNAFQDTVPDRYRELMRVSRLWRDLKNRKWFGFGHDMESGPGPGDLALFCPSCPQPGINMPLLWEQKWLVMRRLVVDGNFTAQHMNMREPELDIFLSDGSGYVVTDAEYQAHLSSAMESKERSTCSNHRAVNAANANRSNLRATGVGATACARHGCFVPHSVVDFQKGERQVFFDLLYYSICEGIKHSGDRIDTSLVIYDVGCQWNLHFAERVDNCPALTLPDNVEIIAAVGKFHLSAHKLACFARYSLNFIVGAAQVDGEILETLWAPFNKISPTACSMSQAHRQEILDDHMRNSNWKKLVGIIKTLLRKYKRADKGIDDTRIPFEDLTKSLDVNKVSLWESDEKQAMELRGEHLDIYRLRIDKAPTMAEIRLKLTETEYADTGKLGLVSWLIEGINLEDARDALRVDIRQLPQDASATQKAVVAEKRQKLAVWISKYHEKTDAMTQGIELNSGTMPMDDIRFCTADTEELGQEVGDVEFTSEEIGDEVPAEVMGIWMPSSISHQDALALDLGALRSEELQLWQGQANDCLERLRQALGHKAIIYRQHFRSSDSTWVGTRSKQEAFRCRIKIDKCVRSYQRARDAMGRLGVDEETLRNVYQQIQPNQLTVNQEVTEENRYGQGSDRLAWFWRVNNGGDVHQDLWMDEFYRVNWLKAKARWQRWEEELNLVRHEMGWTVGWFRHKMGEWDKRYQQATRLGHQAYAQRQVLLWERFVLNAENSFKDKMIMVS</sequence>
<dbReference type="InterPro" id="IPR040521">
    <property type="entry name" value="KDZ"/>
</dbReference>
<dbReference type="Pfam" id="PF18758">
    <property type="entry name" value="KDZ"/>
    <property type="match status" value="1"/>
</dbReference>
<accession>A0A9P7DIW5</accession>
<feature type="domain" description="CxC2-like cysteine cluster KDZ transposase-associated" evidence="1">
    <location>
        <begin position="83"/>
        <end position="201"/>
    </location>
</feature>
<organism evidence="2 3">
    <name type="scientific">Suillus plorans</name>
    <dbReference type="NCBI Taxonomy" id="116603"/>
    <lineage>
        <taxon>Eukaryota</taxon>
        <taxon>Fungi</taxon>
        <taxon>Dikarya</taxon>
        <taxon>Basidiomycota</taxon>
        <taxon>Agaricomycotina</taxon>
        <taxon>Agaricomycetes</taxon>
        <taxon>Agaricomycetidae</taxon>
        <taxon>Boletales</taxon>
        <taxon>Suillineae</taxon>
        <taxon>Suillaceae</taxon>
        <taxon>Suillus</taxon>
    </lineage>
</organism>
<dbReference type="AlphaFoldDB" id="A0A9P7DIW5"/>
<dbReference type="Pfam" id="PF18803">
    <property type="entry name" value="CxC2"/>
    <property type="match status" value="1"/>
</dbReference>
<reference evidence="2" key="1">
    <citation type="journal article" date="2020" name="New Phytol.">
        <title>Comparative genomics reveals dynamic genome evolution in host specialist ectomycorrhizal fungi.</title>
        <authorList>
            <person name="Lofgren L.A."/>
            <person name="Nguyen N.H."/>
            <person name="Vilgalys R."/>
            <person name="Ruytinx J."/>
            <person name="Liao H.L."/>
            <person name="Branco S."/>
            <person name="Kuo A."/>
            <person name="LaButti K."/>
            <person name="Lipzen A."/>
            <person name="Andreopoulos W."/>
            <person name="Pangilinan J."/>
            <person name="Riley R."/>
            <person name="Hundley H."/>
            <person name="Na H."/>
            <person name="Barry K."/>
            <person name="Grigoriev I.V."/>
            <person name="Stajich J.E."/>
            <person name="Kennedy P.G."/>
        </authorList>
    </citation>
    <scope>NUCLEOTIDE SEQUENCE</scope>
    <source>
        <strain evidence="2">S12</strain>
    </source>
</reference>
<gene>
    <name evidence="2" type="ORF">HD556DRAFT_1236284</name>
</gene>
<dbReference type="CDD" id="cd19757">
    <property type="entry name" value="Bbox1"/>
    <property type="match status" value="1"/>
</dbReference>
<keyword evidence="3" id="KW-1185">Reference proteome</keyword>
<dbReference type="PANTHER" id="PTHR33096">
    <property type="entry name" value="CXC2 DOMAIN-CONTAINING PROTEIN"/>
    <property type="match status" value="1"/>
</dbReference>
<protein>
    <recommendedName>
        <fullName evidence="1">CxC2-like cysteine cluster KDZ transposase-associated domain-containing protein</fullName>
    </recommendedName>
</protein>
<comment type="caution">
    <text evidence="2">The sequence shown here is derived from an EMBL/GenBank/DDBJ whole genome shotgun (WGS) entry which is preliminary data.</text>
</comment>
<dbReference type="Proteomes" id="UP000719766">
    <property type="component" value="Unassembled WGS sequence"/>
</dbReference>
<name>A0A9P7DIW5_9AGAM</name>
<proteinExistence type="predicted"/>
<evidence type="ECO:0000313" key="3">
    <source>
        <dbReference type="Proteomes" id="UP000719766"/>
    </source>
</evidence>
<dbReference type="InterPro" id="IPR041457">
    <property type="entry name" value="CxC2_KDZ-assoc"/>
</dbReference>
<dbReference type="OrthoDB" id="3192989at2759"/>
<evidence type="ECO:0000259" key="1">
    <source>
        <dbReference type="Pfam" id="PF18803"/>
    </source>
</evidence>